<dbReference type="SUPFAM" id="SSF54427">
    <property type="entry name" value="NTF2-like"/>
    <property type="match status" value="1"/>
</dbReference>
<dbReference type="Proteomes" id="UP001589810">
    <property type="component" value="Unassembled WGS sequence"/>
</dbReference>
<evidence type="ECO:0000313" key="2">
    <source>
        <dbReference type="EMBL" id="MFC0545847.1"/>
    </source>
</evidence>
<gene>
    <name evidence="2" type="ORF">ACFFH7_30325</name>
</gene>
<reference evidence="2 3" key="1">
    <citation type="submission" date="2024-09" db="EMBL/GenBank/DDBJ databases">
        <authorList>
            <person name="Sun Q."/>
            <person name="Mori K."/>
        </authorList>
    </citation>
    <scope>NUCLEOTIDE SEQUENCE [LARGE SCALE GENOMIC DNA]</scope>
    <source>
        <strain evidence="2 3">TBRC 1432</strain>
    </source>
</reference>
<proteinExistence type="predicted"/>
<dbReference type="InterPro" id="IPR032710">
    <property type="entry name" value="NTF2-like_dom_sf"/>
</dbReference>
<evidence type="ECO:0000259" key="1">
    <source>
        <dbReference type="Pfam" id="PF12680"/>
    </source>
</evidence>
<dbReference type="Pfam" id="PF12680">
    <property type="entry name" value="SnoaL_2"/>
    <property type="match status" value="1"/>
</dbReference>
<keyword evidence="3" id="KW-1185">Reference proteome</keyword>
<accession>A0ABV6N0K3</accession>
<comment type="caution">
    <text evidence="2">The sequence shown here is derived from an EMBL/GenBank/DDBJ whole genome shotgun (WGS) entry which is preliminary data.</text>
</comment>
<organism evidence="2 3">
    <name type="scientific">Kutzneria chonburiensis</name>
    <dbReference type="NCBI Taxonomy" id="1483604"/>
    <lineage>
        <taxon>Bacteria</taxon>
        <taxon>Bacillati</taxon>
        <taxon>Actinomycetota</taxon>
        <taxon>Actinomycetes</taxon>
        <taxon>Pseudonocardiales</taxon>
        <taxon>Pseudonocardiaceae</taxon>
        <taxon>Kutzneria</taxon>
    </lineage>
</organism>
<dbReference type="Gene3D" id="3.10.450.50">
    <property type="match status" value="1"/>
</dbReference>
<dbReference type="RefSeq" id="WP_273943615.1">
    <property type="nucleotide sequence ID" value="NZ_CP097263.1"/>
</dbReference>
<name>A0ABV6N0K3_9PSEU</name>
<evidence type="ECO:0000313" key="3">
    <source>
        <dbReference type="Proteomes" id="UP001589810"/>
    </source>
</evidence>
<feature type="domain" description="SnoaL-like" evidence="1">
    <location>
        <begin position="15"/>
        <end position="97"/>
    </location>
</feature>
<dbReference type="InterPro" id="IPR037401">
    <property type="entry name" value="SnoaL-like"/>
</dbReference>
<sequence length="119" mass="12732">MTTAAMTPEDLSRLFVERANAGDADGMANLYEPDAVLAFPPGSQTVGRAAIRELMAQLVARGGTFTVEPALPTVYQGDDLALTSTIPSDNTGGRVQLVRKQADGSWLRVIDRPETRSAR</sequence>
<dbReference type="EMBL" id="JBHLUD010000010">
    <property type="protein sequence ID" value="MFC0545847.1"/>
    <property type="molecule type" value="Genomic_DNA"/>
</dbReference>
<protein>
    <submittedName>
        <fullName evidence="2">YybH family protein</fullName>
    </submittedName>
</protein>